<dbReference type="Pfam" id="PF00635">
    <property type="entry name" value="Motile_Sperm"/>
    <property type="match status" value="1"/>
</dbReference>
<evidence type="ECO:0000256" key="4">
    <source>
        <dbReference type="ARBA" id="ARBA00022989"/>
    </source>
</evidence>
<comment type="subcellular location">
    <subcellularLocation>
        <location evidence="1">Membrane</location>
        <topology evidence="1">Single-pass type IV membrane protein</topology>
    </subcellularLocation>
</comment>
<dbReference type="InterPro" id="IPR008962">
    <property type="entry name" value="PapD-like_sf"/>
</dbReference>
<dbReference type="RefSeq" id="XP_014661627.1">
    <property type="nucleotide sequence ID" value="XM_014806141.1"/>
</dbReference>
<proteinExistence type="inferred from homology"/>
<dbReference type="InterPro" id="IPR000535">
    <property type="entry name" value="MSP_dom"/>
</dbReference>
<dbReference type="InterPro" id="IPR016763">
    <property type="entry name" value="VAP"/>
</dbReference>
<comment type="similarity">
    <text evidence="2">Belongs to the VAMP-associated protein (VAP) (TC 9.B.17) family.</text>
</comment>
<evidence type="ECO:0000256" key="1">
    <source>
        <dbReference type="ARBA" id="ARBA00004211"/>
    </source>
</evidence>
<keyword evidence="4 6" id="KW-1133">Transmembrane helix</keyword>
<protein>
    <submittedName>
        <fullName evidence="9">Motile sperm domain-containing protein 2-like</fullName>
    </submittedName>
</protein>
<evidence type="ECO:0000256" key="5">
    <source>
        <dbReference type="ARBA" id="ARBA00023136"/>
    </source>
</evidence>
<evidence type="ECO:0000256" key="6">
    <source>
        <dbReference type="SAM" id="Phobius"/>
    </source>
</evidence>
<evidence type="ECO:0000256" key="3">
    <source>
        <dbReference type="ARBA" id="ARBA00022692"/>
    </source>
</evidence>
<evidence type="ECO:0000256" key="2">
    <source>
        <dbReference type="ARBA" id="ARBA00008932"/>
    </source>
</evidence>
<name>A0ABM1DNV6_PRICU</name>
<evidence type="ECO:0000313" key="9">
    <source>
        <dbReference type="RefSeq" id="XP_014661627.1"/>
    </source>
</evidence>
<sequence>MSDIAVGPAIETAVRKLDRSPVRADAKETGDAVGIVVRRLEKTSSACGRLLTITPGGELQFTSSCSALPQATIHLQNTSDEFVAFKVKTTSREKYRVHPNFGRIRPGDSMNVSVCLQPGDSITKRDKFLVLSLNVDESVSRPSDLADKWRNVAPSNIVEHRLSCSMKPASESQGAPREEDQVAALKKQVSSMGRVNESARRHLRFTTTMLMLLAPAFVIAVCIGYYATKDRDRYMLQEFMHQFPL</sequence>
<dbReference type="PROSITE" id="PS50202">
    <property type="entry name" value="MSP"/>
    <property type="match status" value="1"/>
</dbReference>
<keyword evidence="8" id="KW-1185">Reference proteome</keyword>
<dbReference type="InterPro" id="IPR013783">
    <property type="entry name" value="Ig-like_fold"/>
</dbReference>
<reference evidence="9" key="1">
    <citation type="submission" date="2025-08" db="UniProtKB">
        <authorList>
            <consortium name="RefSeq"/>
        </authorList>
    </citation>
    <scope>IDENTIFICATION</scope>
</reference>
<keyword evidence="5 6" id="KW-0472">Membrane</keyword>
<dbReference type="PANTHER" id="PTHR10809:SF6">
    <property type="entry name" value="AT11025P-RELATED"/>
    <property type="match status" value="1"/>
</dbReference>
<dbReference type="GeneID" id="106804794"/>
<evidence type="ECO:0000259" key="7">
    <source>
        <dbReference type="PROSITE" id="PS50202"/>
    </source>
</evidence>
<dbReference type="SUPFAM" id="SSF49354">
    <property type="entry name" value="PapD-like"/>
    <property type="match status" value="1"/>
</dbReference>
<accession>A0ABM1DNV6</accession>
<gene>
    <name evidence="9" type="primary">LOC106804794</name>
</gene>
<dbReference type="PANTHER" id="PTHR10809">
    <property type="entry name" value="VESICLE-ASSOCIATED MEMBRANE PROTEIN-ASSOCIATED PROTEIN"/>
    <property type="match status" value="1"/>
</dbReference>
<dbReference type="Proteomes" id="UP000695022">
    <property type="component" value="Unplaced"/>
</dbReference>
<keyword evidence="3 6" id="KW-0812">Transmembrane</keyword>
<organism evidence="8 9">
    <name type="scientific">Priapulus caudatus</name>
    <name type="common">Priapulid worm</name>
    <dbReference type="NCBI Taxonomy" id="37621"/>
    <lineage>
        <taxon>Eukaryota</taxon>
        <taxon>Metazoa</taxon>
        <taxon>Ecdysozoa</taxon>
        <taxon>Scalidophora</taxon>
        <taxon>Priapulida</taxon>
        <taxon>Priapulimorpha</taxon>
        <taxon>Priapulimorphida</taxon>
        <taxon>Priapulidae</taxon>
        <taxon>Priapulus</taxon>
    </lineage>
</organism>
<dbReference type="Gene3D" id="2.60.40.10">
    <property type="entry name" value="Immunoglobulins"/>
    <property type="match status" value="1"/>
</dbReference>
<feature type="domain" description="MSP" evidence="7">
    <location>
        <begin position="50"/>
        <end position="167"/>
    </location>
</feature>
<evidence type="ECO:0000313" key="8">
    <source>
        <dbReference type="Proteomes" id="UP000695022"/>
    </source>
</evidence>
<feature type="transmembrane region" description="Helical" evidence="6">
    <location>
        <begin position="209"/>
        <end position="227"/>
    </location>
</feature>